<protein>
    <submittedName>
        <fullName evidence="2">Uncharacterized protein</fullName>
    </submittedName>
</protein>
<name>A0A7R8ZH14_TIMDO</name>
<evidence type="ECO:0000313" key="2">
    <source>
        <dbReference type="EMBL" id="CAD7206055.1"/>
    </source>
</evidence>
<feature type="region of interest" description="Disordered" evidence="1">
    <location>
        <begin position="153"/>
        <end position="172"/>
    </location>
</feature>
<accession>A0A7R8ZH14</accession>
<dbReference type="EMBL" id="OA578601">
    <property type="protein sequence ID" value="CAD7206055.1"/>
    <property type="molecule type" value="Genomic_DNA"/>
</dbReference>
<gene>
    <name evidence="2" type="ORF">TDIB3V08_LOCUS12204</name>
</gene>
<evidence type="ECO:0000256" key="1">
    <source>
        <dbReference type="SAM" id="MobiDB-lite"/>
    </source>
</evidence>
<sequence>MIGDLVTVTQLSSQVELEEVNPHLRGGRVENHLGKTTPSSPDRDSNLNLPSSAVELNTTRALANYTTEVDKSQDLCFPAARVTPRGSGPPVTGFHSDVTDYSGGCVSSPPPPMIGNPPHCITGLLGEIQFIDRMGGAGKCKVCSRFIKRENGEGRKEANEKPPPVHPTEIRTSISPSSAVELNTTSALANYATEAVDTASEMEEKGESLNQNEFDYRADHPVCRLHLVPSTY</sequence>
<feature type="region of interest" description="Disordered" evidence="1">
    <location>
        <begin position="25"/>
        <end position="49"/>
    </location>
</feature>
<proteinExistence type="predicted"/>
<organism evidence="2">
    <name type="scientific">Timema douglasi</name>
    <name type="common">Walking stick</name>
    <dbReference type="NCBI Taxonomy" id="61478"/>
    <lineage>
        <taxon>Eukaryota</taxon>
        <taxon>Metazoa</taxon>
        <taxon>Ecdysozoa</taxon>
        <taxon>Arthropoda</taxon>
        <taxon>Hexapoda</taxon>
        <taxon>Insecta</taxon>
        <taxon>Pterygota</taxon>
        <taxon>Neoptera</taxon>
        <taxon>Polyneoptera</taxon>
        <taxon>Phasmatodea</taxon>
        <taxon>Timematodea</taxon>
        <taxon>Timematoidea</taxon>
        <taxon>Timematidae</taxon>
        <taxon>Timema</taxon>
    </lineage>
</organism>
<feature type="compositionally biased region" description="Polar residues" evidence="1">
    <location>
        <begin position="34"/>
        <end position="49"/>
    </location>
</feature>
<dbReference type="AlphaFoldDB" id="A0A7R8ZH14"/>
<reference evidence="2" key="1">
    <citation type="submission" date="2020-11" db="EMBL/GenBank/DDBJ databases">
        <authorList>
            <person name="Tran Van P."/>
        </authorList>
    </citation>
    <scope>NUCLEOTIDE SEQUENCE</scope>
</reference>